<evidence type="ECO:0000313" key="2">
    <source>
        <dbReference type="EMBL" id="MBM6399174.1"/>
    </source>
</evidence>
<reference evidence="2" key="1">
    <citation type="submission" date="2021-02" db="EMBL/GenBank/DDBJ databases">
        <title>Phycicoccus sp. MQZ13P-5T, whole genome shotgun sequence.</title>
        <authorList>
            <person name="Tuo L."/>
        </authorList>
    </citation>
    <scope>NUCLEOTIDE SEQUENCE</scope>
    <source>
        <strain evidence="2">MQZ13P-5</strain>
    </source>
</reference>
<dbReference type="EMBL" id="JAFDVD010000003">
    <property type="protein sequence ID" value="MBM6399174.1"/>
    <property type="molecule type" value="Genomic_DNA"/>
</dbReference>
<name>A0ABS2CJC3_9MICO</name>
<dbReference type="RefSeq" id="WP_204129647.1">
    <property type="nucleotide sequence ID" value="NZ_JAFDVD010000003.1"/>
</dbReference>
<evidence type="ECO:0000313" key="3">
    <source>
        <dbReference type="Proteomes" id="UP001430172"/>
    </source>
</evidence>
<evidence type="ECO:0000256" key="1">
    <source>
        <dbReference type="SAM" id="MobiDB-lite"/>
    </source>
</evidence>
<keyword evidence="3" id="KW-1185">Reference proteome</keyword>
<feature type="region of interest" description="Disordered" evidence="1">
    <location>
        <begin position="152"/>
        <end position="209"/>
    </location>
</feature>
<dbReference type="Proteomes" id="UP001430172">
    <property type="component" value="Unassembled WGS sequence"/>
</dbReference>
<feature type="compositionally biased region" description="Basic and acidic residues" evidence="1">
    <location>
        <begin position="198"/>
        <end position="209"/>
    </location>
</feature>
<organism evidence="2 3">
    <name type="scientific">Phycicoccus sonneratiae</name>
    <dbReference type="NCBI Taxonomy" id="2807628"/>
    <lineage>
        <taxon>Bacteria</taxon>
        <taxon>Bacillati</taxon>
        <taxon>Actinomycetota</taxon>
        <taxon>Actinomycetes</taxon>
        <taxon>Micrococcales</taxon>
        <taxon>Intrasporangiaceae</taxon>
        <taxon>Phycicoccus</taxon>
    </lineage>
</organism>
<feature type="compositionally biased region" description="Polar residues" evidence="1">
    <location>
        <begin position="180"/>
        <end position="192"/>
    </location>
</feature>
<accession>A0ABS2CJC3</accession>
<gene>
    <name evidence="2" type="ORF">JQN70_02110</name>
</gene>
<sequence length="209" mass="22296">MTGHIEVDYAGMDALATAGADQRRYLRAVKVFVERGCSDVGAFSGFMAIFRGDYTDALSTAQEGLETGPASARRVAHTVRANARTYHDRDIEAADGLRGLELEVRRVGLPTVGLPSPVPLAGGEPGISKGEKNLAMGTGGLIDVMNEAGKQHFPHVPQNPWDDGPKGLNPLSPIDLIGEGQSTVEIAQSGNDAGNDLDDYRDFERKHGR</sequence>
<proteinExistence type="predicted"/>
<protein>
    <submittedName>
        <fullName evidence="2">Uncharacterized protein</fullName>
    </submittedName>
</protein>
<comment type="caution">
    <text evidence="2">The sequence shown here is derived from an EMBL/GenBank/DDBJ whole genome shotgun (WGS) entry which is preliminary data.</text>
</comment>